<evidence type="ECO:0000256" key="8">
    <source>
        <dbReference type="ARBA" id="ARBA00022692"/>
    </source>
</evidence>
<evidence type="ECO:0000256" key="6">
    <source>
        <dbReference type="ARBA" id="ARBA00022475"/>
    </source>
</evidence>
<dbReference type="GO" id="GO:0015886">
    <property type="term" value="P:heme transport"/>
    <property type="evidence" value="ECO:0007669"/>
    <property type="project" value="InterPro"/>
</dbReference>
<evidence type="ECO:0000256" key="4">
    <source>
        <dbReference type="ARBA" id="ARBA00016461"/>
    </source>
</evidence>
<evidence type="ECO:0000256" key="9">
    <source>
        <dbReference type="ARBA" id="ARBA00022748"/>
    </source>
</evidence>
<keyword evidence="10 12" id="KW-1133">Transmembrane helix</keyword>
<dbReference type="NCBIfam" id="TIGR03141">
    <property type="entry name" value="cytochro_ccmD"/>
    <property type="match status" value="1"/>
</dbReference>
<evidence type="ECO:0000256" key="5">
    <source>
        <dbReference type="ARBA" id="ARBA00022448"/>
    </source>
</evidence>
<evidence type="ECO:0000256" key="3">
    <source>
        <dbReference type="ARBA" id="ARBA00008741"/>
    </source>
</evidence>
<feature type="transmembrane region" description="Helical" evidence="12">
    <location>
        <begin position="6"/>
        <end position="28"/>
    </location>
</feature>
<sequence>MMSHAAYVFASYAVAFAVVVGLVVWVVGDGRARQRELKALEAAGIRRRSAEATAGEAQ</sequence>
<evidence type="ECO:0000256" key="12">
    <source>
        <dbReference type="RuleBase" id="RU363101"/>
    </source>
</evidence>
<dbReference type="AlphaFoldDB" id="A0A1L3LS28"/>
<gene>
    <name evidence="13" type="ORF">SAMCFNEI73_Ch3613</name>
</gene>
<evidence type="ECO:0000313" key="14">
    <source>
        <dbReference type="Proteomes" id="UP000182306"/>
    </source>
</evidence>
<dbReference type="GO" id="GO:0005886">
    <property type="term" value="C:plasma membrane"/>
    <property type="evidence" value="ECO:0007669"/>
    <property type="project" value="UniProtKB-SubCell"/>
</dbReference>
<keyword evidence="11 12" id="KW-0472">Membrane</keyword>
<dbReference type="Pfam" id="PF04995">
    <property type="entry name" value="CcmD"/>
    <property type="match status" value="1"/>
</dbReference>
<organism evidence="13 14">
    <name type="scientific">Sinorhizobium americanum</name>
    <dbReference type="NCBI Taxonomy" id="194963"/>
    <lineage>
        <taxon>Bacteria</taxon>
        <taxon>Pseudomonadati</taxon>
        <taxon>Pseudomonadota</taxon>
        <taxon>Alphaproteobacteria</taxon>
        <taxon>Hyphomicrobiales</taxon>
        <taxon>Rhizobiaceae</taxon>
        <taxon>Sinorhizobium/Ensifer group</taxon>
        <taxon>Sinorhizobium</taxon>
    </lineage>
</organism>
<name>A0A1L3LS28_9HYPH</name>
<dbReference type="RefSeq" id="WP_082912107.1">
    <property type="nucleotide sequence ID" value="NZ_CP013107.1"/>
</dbReference>
<evidence type="ECO:0000256" key="2">
    <source>
        <dbReference type="ARBA" id="ARBA00004377"/>
    </source>
</evidence>
<reference evidence="13 14" key="1">
    <citation type="submission" date="2015-10" db="EMBL/GenBank/DDBJ databases">
        <title>Genomic differences between typical nodule nitrogen-fixing rhizobial strains and those coming from bean seeds.</title>
        <authorList>
            <person name="Peralta H."/>
            <person name="Aguilar-Vera A."/>
            <person name="Diaz R."/>
            <person name="Mora Y."/>
            <person name="Martinez-Batallar G."/>
            <person name="Salazar E."/>
            <person name="Vargas-Lagunas C."/>
            <person name="Encarnacion S."/>
            <person name="Girard L."/>
            <person name="Mora J."/>
        </authorList>
    </citation>
    <scope>NUCLEOTIDE SEQUENCE [LARGE SCALE GENOMIC DNA]</scope>
    <source>
        <strain evidence="13 14">CFNEI 73</strain>
    </source>
</reference>
<dbReference type="STRING" id="194963.SAMCFNEI73_Ch3613"/>
<proteinExistence type="inferred from homology"/>
<keyword evidence="5 12" id="KW-0813">Transport</keyword>
<evidence type="ECO:0000256" key="1">
    <source>
        <dbReference type="ARBA" id="ARBA00002442"/>
    </source>
</evidence>
<accession>A0A1L3LS28</accession>
<comment type="subcellular location">
    <subcellularLocation>
        <location evidence="2 12">Cell inner membrane</location>
        <topology evidence="2 12">Single-pass membrane protein</topology>
    </subcellularLocation>
</comment>
<keyword evidence="14" id="KW-1185">Reference proteome</keyword>
<dbReference type="InterPro" id="IPR007078">
    <property type="entry name" value="Haem_export_protD_CcmD"/>
</dbReference>
<evidence type="ECO:0000256" key="10">
    <source>
        <dbReference type="ARBA" id="ARBA00022989"/>
    </source>
</evidence>
<dbReference type="Proteomes" id="UP000182306">
    <property type="component" value="Chromosome"/>
</dbReference>
<dbReference type="KEGG" id="same:SAMCFNEI73_Ch3613"/>
<comment type="similarity">
    <text evidence="3 12">Belongs to the CcmD/CycX/HelD family.</text>
</comment>
<protein>
    <recommendedName>
        <fullName evidence="4 12">Heme exporter protein D</fullName>
    </recommendedName>
</protein>
<keyword evidence="8 12" id="KW-0812">Transmembrane</keyword>
<evidence type="ECO:0000313" key="13">
    <source>
        <dbReference type="EMBL" id="APG92863.1"/>
    </source>
</evidence>
<evidence type="ECO:0000256" key="7">
    <source>
        <dbReference type="ARBA" id="ARBA00022519"/>
    </source>
</evidence>
<comment type="function">
    <text evidence="1 12">Required for the export of heme to the periplasm for the biogenesis of c-type cytochromes.</text>
</comment>
<keyword evidence="6 12" id="KW-1003">Cell membrane</keyword>
<keyword evidence="7 12" id="KW-0997">Cell inner membrane</keyword>
<evidence type="ECO:0000256" key="11">
    <source>
        <dbReference type="ARBA" id="ARBA00023136"/>
    </source>
</evidence>
<dbReference type="EMBL" id="CP013107">
    <property type="protein sequence ID" value="APG92863.1"/>
    <property type="molecule type" value="Genomic_DNA"/>
</dbReference>
<keyword evidence="9 12" id="KW-0201">Cytochrome c-type biogenesis</keyword>
<dbReference type="GO" id="GO:0017004">
    <property type="term" value="P:cytochrome complex assembly"/>
    <property type="evidence" value="ECO:0007669"/>
    <property type="project" value="UniProtKB-KW"/>
</dbReference>